<feature type="region of interest" description="Disordered" evidence="6">
    <location>
        <begin position="1"/>
        <end position="69"/>
    </location>
</feature>
<dbReference type="GO" id="GO:0005730">
    <property type="term" value="C:nucleolus"/>
    <property type="evidence" value="ECO:0007669"/>
    <property type="project" value="TreeGrafter"/>
</dbReference>
<feature type="region of interest" description="Disordered" evidence="6">
    <location>
        <begin position="1019"/>
        <end position="1115"/>
    </location>
</feature>
<dbReference type="GO" id="GO:0003729">
    <property type="term" value="F:mRNA binding"/>
    <property type="evidence" value="ECO:0007669"/>
    <property type="project" value="TreeGrafter"/>
</dbReference>
<evidence type="ECO:0000256" key="3">
    <source>
        <dbReference type="ARBA" id="ARBA00022884"/>
    </source>
</evidence>
<feature type="compositionally biased region" description="Low complexity" evidence="6">
    <location>
        <begin position="138"/>
        <end position="149"/>
    </location>
</feature>
<dbReference type="InParanoid" id="A0A1Y2G1D2"/>
<feature type="compositionally biased region" description="Gly residues" evidence="6">
    <location>
        <begin position="23"/>
        <end position="46"/>
    </location>
</feature>
<organism evidence="8 9">
    <name type="scientific">Leucosporidium creatinivorum</name>
    <dbReference type="NCBI Taxonomy" id="106004"/>
    <lineage>
        <taxon>Eukaryota</taxon>
        <taxon>Fungi</taxon>
        <taxon>Dikarya</taxon>
        <taxon>Basidiomycota</taxon>
        <taxon>Pucciniomycotina</taxon>
        <taxon>Microbotryomycetes</taxon>
        <taxon>Leucosporidiales</taxon>
        <taxon>Leucosporidium</taxon>
    </lineage>
</organism>
<dbReference type="InterPro" id="IPR035979">
    <property type="entry name" value="RBD_domain_sf"/>
</dbReference>
<feature type="domain" description="RRM" evidence="7">
    <location>
        <begin position="426"/>
        <end position="518"/>
    </location>
</feature>
<feature type="compositionally biased region" description="Acidic residues" evidence="6">
    <location>
        <begin position="1041"/>
        <end position="1056"/>
    </location>
</feature>
<dbReference type="FunFam" id="3.30.70.330:FF:000406">
    <property type="entry name" value="Related to Nucleolar protein NOP4"/>
    <property type="match status" value="1"/>
</dbReference>
<feature type="compositionally biased region" description="Basic residues" evidence="6">
    <location>
        <begin position="1106"/>
        <end position="1115"/>
    </location>
</feature>
<dbReference type="PROSITE" id="PS50102">
    <property type="entry name" value="RRM"/>
    <property type="match status" value="3"/>
</dbReference>
<dbReference type="CDD" id="cd12676">
    <property type="entry name" value="RRM3_Nop4p"/>
    <property type="match status" value="1"/>
</dbReference>
<feature type="compositionally biased region" description="Basic and acidic residues" evidence="6">
    <location>
        <begin position="1081"/>
        <end position="1097"/>
    </location>
</feature>
<feature type="region of interest" description="Disordered" evidence="6">
    <location>
        <begin position="138"/>
        <end position="165"/>
    </location>
</feature>
<dbReference type="STRING" id="106004.A0A1Y2G1D2"/>
<protein>
    <recommendedName>
        <fullName evidence="7">RRM domain-containing protein</fullName>
    </recommendedName>
</protein>
<dbReference type="InterPro" id="IPR012677">
    <property type="entry name" value="Nucleotide-bd_a/b_plait_sf"/>
</dbReference>
<feature type="compositionally biased region" description="Basic and acidic residues" evidence="6">
    <location>
        <begin position="314"/>
        <end position="331"/>
    </location>
</feature>
<dbReference type="PANTHER" id="PTHR48039:SF5">
    <property type="entry name" value="RNA-BINDING PROTEIN 28"/>
    <property type="match status" value="1"/>
</dbReference>
<evidence type="ECO:0000313" key="9">
    <source>
        <dbReference type="Proteomes" id="UP000193467"/>
    </source>
</evidence>
<keyword evidence="4" id="KW-0539">Nucleus</keyword>
<dbReference type="OrthoDB" id="267048at2759"/>
<keyword evidence="3 5" id="KW-0694">RNA-binding</keyword>
<feature type="compositionally biased region" description="Basic and acidic residues" evidence="6">
    <location>
        <begin position="47"/>
        <end position="65"/>
    </location>
</feature>
<feature type="compositionally biased region" description="Acidic residues" evidence="6">
    <location>
        <begin position="560"/>
        <end position="584"/>
    </location>
</feature>
<evidence type="ECO:0000256" key="4">
    <source>
        <dbReference type="ARBA" id="ARBA00023242"/>
    </source>
</evidence>
<dbReference type="InterPro" id="IPR034808">
    <property type="entry name" value="Nop4p_RRM3"/>
</dbReference>
<dbReference type="AlphaFoldDB" id="A0A1Y2G1D2"/>
<reference evidence="8 9" key="1">
    <citation type="submission" date="2016-07" db="EMBL/GenBank/DDBJ databases">
        <title>Pervasive Adenine N6-methylation of Active Genes in Fungi.</title>
        <authorList>
            <consortium name="DOE Joint Genome Institute"/>
            <person name="Mondo S.J."/>
            <person name="Dannebaum R.O."/>
            <person name="Kuo R.C."/>
            <person name="Labutti K."/>
            <person name="Haridas S."/>
            <person name="Kuo A."/>
            <person name="Salamov A."/>
            <person name="Ahrendt S.R."/>
            <person name="Lipzen A."/>
            <person name="Sullivan W."/>
            <person name="Andreopoulos W.B."/>
            <person name="Clum A."/>
            <person name="Lindquist E."/>
            <person name="Daum C."/>
            <person name="Ramamoorthy G.K."/>
            <person name="Gryganskyi A."/>
            <person name="Culley D."/>
            <person name="Magnuson J.K."/>
            <person name="James T.Y."/>
            <person name="O'Malley M.A."/>
            <person name="Stajich J.E."/>
            <person name="Spatafora J.W."/>
            <person name="Visel A."/>
            <person name="Grigoriev I.V."/>
        </authorList>
    </citation>
    <scope>NUCLEOTIDE SEQUENCE [LARGE SCALE GENOMIC DNA]</scope>
    <source>
        <strain evidence="8 9">62-1032</strain>
    </source>
</reference>
<evidence type="ECO:0000259" key="7">
    <source>
        <dbReference type="PROSITE" id="PS50102"/>
    </source>
</evidence>
<feature type="region of interest" description="Disordered" evidence="6">
    <location>
        <begin position="547"/>
        <end position="624"/>
    </location>
</feature>
<dbReference type="Gene3D" id="3.30.70.330">
    <property type="match status" value="3"/>
</dbReference>
<dbReference type="InterPro" id="IPR051945">
    <property type="entry name" value="RRM_MRD1_RNA_proc_ribogen"/>
</dbReference>
<dbReference type="EMBL" id="MCGR01000003">
    <property type="protein sequence ID" value="ORY90719.1"/>
    <property type="molecule type" value="Genomic_DNA"/>
</dbReference>
<accession>A0A1Y2G1D2</accession>
<keyword evidence="9" id="KW-1185">Reference proteome</keyword>
<dbReference type="InterPro" id="IPR000504">
    <property type="entry name" value="RRM_dom"/>
</dbReference>
<evidence type="ECO:0000256" key="1">
    <source>
        <dbReference type="ARBA" id="ARBA00004123"/>
    </source>
</evidence>
<feature type="compositionally biased region" description="Basic and acidic residues" evidence="6">
    <location>
        <begin position="231"/>
        <end position="254"/>
    </location>
</feature>
<feature type="domain" description="RRM" evidence="7">
    <location>
        <begin position="623"/>
        <end position="714"/>
    </location>
</feature>
<evidence type="ECO:0000256" key="6">
    <source>
        <dbReference type="SAM" id="MobiDB-lite"/>
    </source>
</evidence>
<feature type="region of interest" description="Disordered" evidence="6">
    <location>
        <begin position="501"/>
        <end position="531"/>
    </location>
</feature>
<feature type="region of interest" description="Disordered" evidence="6">
    <location>
        <begin position="300"/>
        <end position="347"/>
    </location>
</feature>
<feature type="region of interest" description="Disordered" evidence="6">
    <location>
        <begin position="231"/>
        <end position="266"/>
    </location>
</feature>
<dbReference type="PANTHER" id="PTHR48039">
    <property type="entry name" value="RNA-BINDING MOTIF PROTEIN 14B"/>
    <property type="match status" value="1"/>
</dbReference>
<feature type="region of interest" description="Disordered" evidence="6">
    <location>
        <begin position="981"/>
        <end position="1001"/>
    </location>
</feature>
<comment type="caution">
    <text evidence="8">The sequence shown here is derived from an EMBL/GenBank/DDBJ whole genome shotgun (WGS) entry which is preliminary data.</text>
</comment>
<dbReference type="Proteomes" id="UP000193467">
    <property type="component" value="Unassembled WGS sequence"/>
</dbReference>
<gene>
    <name evidence="8" type="ORF">BCR35DRAFT_299283</name>
</gene>
<feature type="compositionally biased region" description="Basic and acidic residues" evidence="6">
    <location>
        <begin position="501"/>
        <end position="524"/>
    </location>
</feature>
<keyword evidence="2" id="KW-0677">Repeat</keyword>
<comment type="subcellular location">
    <subcellularLocation>
        <location evidence="1">Nucleus</location>
    </subcellularLocation>
</comment>
<sequence length="1115" mass="121610">MPAPKRYFDNDSSASSPGRGRGRGGSSRGGAGRGRGGSSGRGGGGAGRRDDDDERPKKEPFKPKEGFIASGLKAYTEAAEAAASTKKEEISEGWKDKTTTQTTLHLTHLPPNLTSPQLTLIFSSYAPLRSAFVVSTSSGSKAGPAGSSANAISTGPGRDRTGKSTSRGFGYVRFVLRTDADKCLEEWGGKTGIPRSAVKDMEGAEGLENVEWDKLCGRDGMKMGWAKKKLKEGEVAEGAKEKREKKPKVEKPMPEDVEEEERQPKWRPGVFDHAAARTVIVQGIPLPLTEEEIAAEKAAKAAKMDVDGEEEDGEKAAEKVEGAEDAEAKDGEDGEAEGEGESGKAVDWKKAIKQKAKKSGDVEDVQWPVVLPSGESVALVVLYSPRDAHALMKKLNNHVFRGIVISAAVKSSWDLTQRLGRAKGGGRLVVRNLGFDVTIADLRTVFSRFGSLHSITLPQDSTGKPRGFAFIYYITKSEAEKALKAINGSRIYAGMAKERIESEGGKGGKKKEVREKKKAAEKEIGGGGGEKGRLVAVDWALSKDDWKKAQEEEAAKNAPSDEESGSEEDSEEEDSDEEDSDDSDMSPVPEGAEDMSPEPEHHPDDDDDELDEEPKGPAPPKGTTLFVRNMSFEATEAELYDLFKEFGPIRYARIVYDPTTKRSRGTAFVHFWNDEDAQKVLYESESLNAGLFIGETSDKKQRQGQSLLMADPGSSKASRLTLHGRVLAAVAAVSKDDADKLREDRDKKGDAKTDRRNLYLMREGVIFPSWAIAQTLHPSDMAARQSSFDARKALLRSNPSLYISRTRLSVRQIPLYVSDGMMKRLANYAIKEFDREVKMGHQKALSEDELKAFVLDASGAAPPPSKAERFKGVPPSKVRQAKILRQTDRVDPLTGLGRSKGYGFLELGSHADALRVLRWANANKDVGALFRGWWREALEKMIEKVENGEGPVGGKGVTVKEKEERLRRLREKMDELVEEEELAAGKAAKREAKGKTTGEGGRSGKCLIVEFSIENAVTTKRRAEKADRARERAKRSKARDDDDSDADSDAEMEDEPATPAKGKSSNKKRKNEEASPGGKKAKVEGEGEGEAKEERKGGLSIGAIIGKKRRQKGKK</sequence>
<name>A0A1Y2G1D2_9BASI</name>
<evidence type="ECO:0000256" key="5">
    <source>
        <dbReference type="PROSITE-ProRule" id="PRU00176"/>
    </source>
</evidence>
<feature type="domain" description="RRM" evidence="7">
    <location>
        <begin position="102"/>
        <end position="228"/>
    </location>
</feature>
<evidence type="ECO:0000256" key="2">
    <source>
        <dbReference type="ARBA" id="ARBA00022737"/>
    </source>
</evidence>
<evidence type="ECO:0000313" key="8">
    <source>
        <dbReference type="EMBL" id="ORY90719.1"/>
    </source>
</evidence>
<dbReference type="FunCoup" id="A0A1Y2G1D2">
    <property type="interactions" value="648"/>
</dbReference>
<dbReference type="SUPFAM" id="SSF54928">
    <property type="entry name" value="RNA-binding domain, RBD"/>
    <property type="match status" value="3"/>
</dbReference>
<dbReference type="SMART" id="SM00360">
    <property type="entry name" value="RRM"/>
    <property type="match status" value="4"/>
</dbReference>
<proteinExistence type="predicted"/>
<dbReference type="Pfam" id="PF00076">
    <property type="entry name" value="RRM_1"/>
    <property type="match status" value="2"/>
</dbReference>